<dbReference type="EMBL" id="JABCUV010000032">
    <property type="protein sequence ID" value="NMW94249.1"/>
    <property type="molecule type" value="Genomic_DNA"/>
</dbReference>
<dbReference type="InterPro" id="IPR007110">
    <property type="entry name" value="Ig-like_dom"/>
</dbReference>
<dbReference type="Proteomes" id="UP000582487">
    <property type="component" value="Unassembled WGS sequence"/>
</dbReference>
<comment type="caution">
    <text evidence="2">The sequence shown here is derived from an EMBL/GenBank/DDBJ whole genome shotgun (WGS) entry which is preliminary data.</text>
</comment>
<feature type="domain" description="Ig-like" evidence="1">
    <location>
        <begin position="108"/>
        <end position="229"/>
    </location>
</feature>
<gene>
    <name evidence="2" type="ORF">HHJ74_11330</name>
</gene>
<proteinExistence type="predicted"/>
<evidence type="ECO:0000313" key="3">
    <source>
        <dbReference type="Proteomes" id="UP000582487"/>
    </source>
</evidence>
<name>A0A848RFW9_9ACTO</name>
<organism evidence="2 3">
    <name type="scientific">Mobiluncus mulieris</name>
    <dbReference type="NCBI Taxonomy" id="2052"/>
    <lineage>
        <taxon>Bacteria</taxon>
        <taxon>Bacillati</taxon>
        <taxon>Actinomycetota</taxon>
        <taxon>Actinomycetes</taxon>
        <taxon>Actinomycetales</taxon>
        <taxon>Actinomycetaceae</taxon>
        <taxon>Mobiluncus</taxon>
    </lineage>
</organism>
<evidence type="ECO:0000259" key="1">
    <source>
        <dbReference type="PROSITE" id="PS50835"/>
    </source>
</evidence>
<sequence>MSFSFQVPTGKNADKATVTWQYRADANSNWSAVANSTPAGVTYGTETKTPSDKGIVTVSRNITTPATAADAKGDYRALVTYKNDSGVTEKEIATNPVTVQLSAPAAAPAQTLTAVTITMNPVSGEVKTTVSDTGAKTVTLTCAKAVGDTADDVQYSWDISGASDQVKSGAADATHFGAGALNTNKLTLTSPTNAAATGNITIPADKIVCKATSVKAGVDAGHAKSAKNTVIKYTKG</sequence>
<dbReference type="RefSeq" id="WP_169765026.1">
    <property type="nucleotide sequence ID" value="NZ_JABCUV010000032.1"/>
</dbReference>
<protein>
    <recommendedName>
        <fullName evidence="1">Ig-like domain-containing protein</fullName>
    </recommendedName>
</protein>
<evidence type="ECO:0000313" key="2">
    <source>
        <dbReference type="EMBL" id="NMW94249.1"/>
    </source>
</evidence>
<dbReference type="AlphaFoldDB" id="A0A848RFW9"/>
<reference evidence="2 3" key="1">
    <citation type="submission" date="2020-04" db="EMBL/GenBank/DDBJ databases">
        <title>Antimicrobial susceptibility and clonality of vaginal-derived multi-drug resistant Mobiluncus isolates in China.</title>
        <authorList>
            <person name="Zhang X."/>
        </authorList>
    </citation>
    <scope>NUCLEOTIDE SEQUENCE [LARGE SCALE GENOMIC DNA]</scope>
    <source>
        <strain evidence="2 3">7</strain>
    </source>
</reference>
<accession>A0A848RFW9</accession>
<dbReference type="PROSITE" id="PS50835">
    <property type="entry name" value="IG_LIKE"/>
    <property type="match status" value="1"/>
</dbReference>